<dbReference type="Proteomes" id="UP001206878">
    <property type="component" value="Unassembled WGS sequence"/>
</dbReference>
<feature type="region of interest" description="Disordered" evidence="1">
    <location>
        <begin position="1"/>
        <end position="24"/>
    </location>
</feature>
<evidence type="ECO:0000313" key="2">
    <source>
        <dbReference type="EMBL" id="MCR6679147.1"/>
    </source>
</evidence>
<accession>A0AAW5N4P2</accession>
<sequence>TITVPAGWAAQHGTDIGKHQDQPGEIGIEPFVLDQIRLTDDTCHGDETLGSAQTSTAGLVAALRAQGSGPHVSDPVAATVGGLPAT</sequence>
<comment type="caution">
    <text evidence="2">The sequence shown here is derived from an EMBL/GenBank/DDBJ whole genome shotgun (WGS) entry which is preliminary data.</text>
</comment>
<feature type="non-terminal residue" evidence="2">
    <location>
        <position position="1"/>
    </location>
</feature>
<proteinExistence type="predicted"/>
<gene>
    <name evidence="2" type="ORF">NVV43_27100</name>
</gene>
<evidence type="ECO:0000313" key="3">
    <source>
        <dbReference type="Proteomes" id="UP001206878"/>
    </source>
</evidence>
<dbReference type="EMBL" id="JANPXH010000882">
    <property type="protein sequence ID" value="MCR6679147.1"/>
    <property type="molecule type" value="Genomic_DNA"/>
</dbReference>
<feature type="non-terminal residue" evidence="2">
    <location>
        <position position="86"/>
    </location>
</feature>
<protein>
    <submittedName>
        <fullName evidence="2">Uncharacterized protein</fullName>
    </submittedName>
</protein>
<dbReference type="AlphaFoldDB" id="A0AAW5N4P2"/>
<name>A0AAW5N4P2_9ESCH</name>
<evidence type="ECO:0000256" key="1">
    <source>
        <dbReference type="SAM" id="MobiDB-lite"/>
    </source>
</evidence>
<reference evidence="2" key="1">
    <citation type="submission" date="2022-07" db="EMBL/GenBank/DDBJ databases">
        <title>Diversity of ethanolamine utilization by human commensal Escherichia coli.</title>
        <authorList>
            <person name="Jubelin G."/>
        </authorList>
    </citation>
    <scope>NUCLEOTIDE SEQUENCE</scope>
    <source>
        <strain evidence="2">S1</strain>
    </source>
</reference>
<organism evidence="2 3">
    <name type="scientific">Escherichia marmotae</name>
    <dbReference type="NCBI Taxonomy" id="1499973"/>
    <lineage>
        <taxon>Bacteria</taxon>
        <taxon>Pseudomonadati</taxon>
        <taxon>Pseudomonadota</taxon>
        <taxon>Gammaproteobacteria</taxon>
        <taxon>Enterobacterales</taxon>
        <taxon>Enterobacteriaceae</taxon>
        <taxon>Escherichia</taxon>
    </lineage>
</organism>